<dbReference type="Proteomes" id="UP001316189">
    <property type="component" value="Chromosome"/>
</dbReference>
<evidence type="ECO:0000313" key="2">
    <source>
        <dbReference type="Proteomes" id="UP001316189"/>
    </source>
</evidence>
<gene>
    <name evidence="1" type="ORF">NP064_04690</name>
</gene>
<organism evidence="1 2">
    <name type="scientific">Cellulomonas chengniuliangii</name>
    <dbReference type="NCBI Taxonomy" id="2968084"/>
    <lineage>
        <taxon>Bacteria</taxon>
        <taxon>Bacillati</taxon>
        <taxon>Actinomycetota</taxon>
        <taxon>Actinomycetes</taxon>
        <taxon>Micrococcales</taxon>
        <taxon>Cellulomonadaceae</taxon>
        <taxon>Cellulomonas</taxon>
    </lineage>
</organism>
<dbReference type="EMBL" id="CP101988">
    <property type="protein sequence ID" value="UUI76204.1"/>
    <property type="molecule type" value="Genomic_DNA"/>
</dbReference>
<protein>
    <submittedName>
        <fullName evidence="1">Molybdopterin oxidoreductase</fullName>
    </submittedName>
</protein>
<sequence length="33" mass="3529">MRRRHVDWWVLGAWLSLALLVLAGLAAAAGVGV</sequence>
<name>A0ABY5L0J9_9CELL</name>
<dbReference type="RefSeq" id="WP_227570813.1">
    <property type="nucleotide sequence ID" value="NZ_CP101988.1"/>
</dbReference>
<evidence type="ECO:0000313" key="1">
    <source>
        <dbReference type="EMBL" id="UUI76204.1"/>
    </source>
</evidence>
<reference evidence="1 2" key="1">
    <citation type="submission" date="2022-07" db="EMBL/GenBank/DDBJ databases">
        <title>Novel species in genus cellulomonas.</title>
        <authorList>
            <person name="Ye L."/>
        </authorList>
    </citation>
    <scope>NUCLEOTIDE SEQUENCE [LARGE SCALE GENOMIC DNA]</scope>
    <source>
        <strain evidence="2">zg-Y338</strain>
    </source>
</reference>
<keyword evidence="2" id="KW-1185">Reference proteome</keyword>
<accession>A0ABY5L0J9</accession>
<proteinExistence type="predicted"/>